<dbReference type="InterPro" id="IPR000644">
    <property type="entry name" value="CBS_dom"/>
</dbReference>
<dbReference type="NCBIfam" id="TIGR00400">
    <property type="entry name" value="mgtE"/>
    <property type="match status" value="1"/>
</dbReference>
<dbReference type="AlphaFoldDB" id="A0A8J6J1L3"/>
<evidence type="ECO:0000256" key="9">
    <source>
        <dbReference type="RuleBase" id="RU362011"/>
    </source>
</evidence>
<evidence type="ECO:0000256" key="4">
    <source>
        <dbReference type="ARBA" id="ARBA00022692"/>
    </source>
</evidence>
<feature type="transmembrane region" description="Helical" evidence="9">
    <location>
        <begin position="270"/>
        <end position="295"/>
    </location>
</feature>
<dbReference type="InterPro" id="IPR036739">
    <property type="entry name" value="SLC41_membr_dom_sf"/>
</dbReference>
<dbReference type="Gene3D" id="3.10.580.10">
    <property type="entry name" value="CBS-domain"/>
    <property type="match status" value="1"/>
</dbReference>
<proteinExistence type="inferred from homology"/>
<dbReference type="Proteomes" id="UP000602260">
    <property type="component" value="Unassembled WGS sequence"/>
</dbReference>
<dbReference type="PROSITE" id="PS51371">
    <property type="entry name" value="CBS"/>
    <property type="match status" value="2"/>
</dbReference>
<feature type="transmembrane region" description="Helical" evidence="9">
    <location>
        <begin position="307"/>
        <end position="331"/>
    </location>
</feature>
<feature type="domain" description="CBS" evidence="10">
    <location>
        <begin position="84"/>
        <end position="140"/>
    </location>
</feature>
<reference evidence="11" key="1">
    <citation type="submission" date="2020-08" db="EMBL/GenBank/DDBJ databases">
        <title>Genome public.</title>
        <authorList>
            <person name="Liu C."/>
            <person name="Sun Q."/>
        </authorList>
    </citation>
    <scope>NUCLEOTIDE SEQUENCE</scope>
    <source>
        <strain evidence="11">BX5</strain>
    </source>
</reference>
<evidence type="ECO:0000313" key="11">
    <source>
        <dbReference type="EMBL" id="MBC5715944.1"/>
    </source>
</evidence>
<keyword evidence="3 9" id="KW-0813">Transport</keyword>
<evidence type="ECO:0000256" key="2">
    <source>
        <dbReference type="ARBA" id="ARBA00009749"/>
    </source>
</evidence>
<comment type="subunit">
    <text evidence="9">Homodimer.</text>
</comment>
<organism evidence="11 12">
    <name type="scientific">Flintibacter faecis</name>
    <dbReference type="NCBI Taxonomy" id="2763047"/>
    <lineage>
        <taxon>Bacteria</taxon>
        <taxon>Bacillati</taxon>
        <taxon>Bacillota</taxon>
        <taxon>Clostridia</taxon>
        <taxon>Eubacteriales</taxon>
        <taxon>Flintibacter</taxon>
    </lineage>
</organism>
<evidence type="ECO:0000256" key="6">
    <source>
        <dbReference type="ARBA" id="ARBA00022989"/>
    </source>
</evidence>
<keyword evidence="5 9" id="KW-0460">Magnesium</keyword>
<dbReference type="GO" id="GO:0005886">
    <property type="term" value="C:plasma membrane"/>
    <property type="evidence" value="ECO:0007669"/>
    <property type="project" value="UniProtKB-SubCell"/>
</dbReference>
<dbReference type="CDD" id="cd04606">
    <property type="entry name" value="CBS_pair_Mg_transporter"/>
    <property type="match status" value="1"/>
</dbReference>
<evidence type="ECO:0000256" key="7">
    <source>
        <dbReference type="ARBA" id="ARBA00023136"/>
    </source>
</evidence>
<comment type="similarity">
    <text evidence="2 9">Belongs to the SLC41A transporter family.</text>
</comment>
<evidence type="ECO:0000259" key="10">
    <source>
        <dbReference type="PROSITE" id="PS51371"/>
    </source>
</evidence>
<dbReference type="EMBL" id="JACOPN010000001">
    <property type="protein sequence ID" value="MBC5715944.1"/>
    <property type="molecule type" value="Genomic_DNA"/>
</dbReference>
<evidence type="ECO:0000313" key="12">
    <source>
        <dbReference type="Proteomes" id="UP000602260"/>
    </source>
</evidence>
<evidence type="ECO:0000256" key="8">
    <source>
        <dbReference type="PROSITE-ProRule" id="PRU00703"/>
    </source>
</evidence>
<dbReference type="SUPFAM" id="SSF54631">
    <property type="entry name" value="CBS-domain pair"/>
    <property type="match status" value="1"/>
</dbReference>
<keyword evidence="12" id="KW-1185">Reference proteome</keyword>
<comment type="subcellular location">
    <subcellularLocation>
        <location evidence="9">Cell membrane</location>
        <topology evidence="9">Multi-pass membrane protein</topology>
    </subcellularLocation>
    <subcellularLocation>
        <location evidence="1">Membrane</location>
        <topology evidence="1">Multi-pass membrane protein</topology>
    </subcellularLocation>
</comment>
<dbReference type="PANTHER" id="PTHR41394">
    <property type="entry name" value="MAGNESIUM TRANSPORTER MGTE"/>
    <property type="match status" value="1"/>
</dbReference>
<dbReference type="InterPro" id="IPR006667">
    <property type="entry name" value="SLC41_membr_dom"/>
</dbReference>
<keyword evidence="8" id="KW-0129">CBS domain</keyword>
<keyword evidence="6 9" id="KW-1133">Transmembrane helix</keyword>
<evidence type="ECO:0000256" key="1">
    <source>
        <dbReference type="ARBA" id="ARBA00004141"/>
    </source>
</evidence>
<dbReference type="GO" id="GO:0046872">
    <property type="term" value="F:metal ion binding"/>
    <property type="evidence" value="ECO:0007669"/>
    <property type="project" value="UniProtKB-KW"/>
</dbReference>
<gene>
    <name evidence="11" type="primary">mgtE</name>
    <name evidence="11" type="ORF">H8S55_01145</name>
</gene>
<feature type="domain" description="CBS" evidence="10">
    <location>
        <begin position="20"/>
        <end position="82"/>
    </location>
</feature>
<dbReference type="SMART" id="SM00116">
    <property type="entry name" value="CBS"/>
    <property type="match status" value="2"/>
</dbReference>
<dbReference type="PANTHER" id="PTHR41394:SF8">
    <property type="entry name" value="MAGNESIUM TRANSPORTER MGTE"/>
    <property type="match status" value="1"/>
</dbReference>
<keyword evidence="9" id="KW-1003">Cell membrane</keyword>
<protein>
    <recommendedName>
        <fullName evidence="9">Magnesium transporter MgtE</fullName>
    </recommendedName>
</protein>
<evidence type="ECO:0000256" key="3">
    <source>
        <dbReference type="ARBA" id="ARBA00022448"/>
    </source>
</evidence>
<dbReference type="Gene3D" id="1.10.357.20">
    <property type="entry name" value="SLC41 divalent cation transporters, integral membrane domain"/>
    <property type="match status" value="1"/>
</dbReference>
<feature type="transmembrane region" description="Helical" evidence="9">
    <location>
        <begin position="168"/>
        <end position="188"/>
    </location>
</feature>
<dbReference type="Pfam" id="PF01769">
    <property type="entry name" value="MgtE"/>
    <property type="match status" value="1"/>
</dbReference>
<dbReference type="Pfam" id="PF00571">
    <property type="entry name" value="CBS"/>
    <property type="match status" value="2"/>
</dbReference>
<dbReference type="InterPro" id="IPR046342">
    <property type="entry name" value="CBS_dom_sf"/>
</dbReference>
<dbReference type="SUPFAM" id="SSF161093">
    <property type="entry name" value="MgtE membrane domain-like"/>
    <property type="match status" value="1"/>
</dbReference>
<comment type="function">
    <text evidence="9">Acts as a magnesium transporter.</text>
</comment>
<keyword evidence="9" id="KW-0479">Metal-binding</keyword>
<comment type="caution">
    <text evidence="9">Lacks conserved residue(s) required for the propagation of feature annotation.</text>
</comment>
<keyword evidence="4 9" id="KW-0812">Transmembrane</keyword>
<dbReference type="GO" id="GO:0015095">
    <property type="term" value="F:magnesium ion transmembrane transporter activity"/>
    <property type="evidence" value="ECO:0007669"/>
    <property type="project" value="UniProtKB-UniRule"/>
</dbReference>
<accession>A0A8J6J1L3</accession>
<comment type="caution">
    <text evidence="11">The sequence shown here is derived from an EMBL/GenBank/DDBJ whole genome shotgun (WGS) entry which is preliminary data.</text>
</comment>
<sequence>MMMNRMNTNAIRTQRVEEIMSREPLALSPMMRAGEALARLRQVGVPRDFMANCYVVDERFCLLGLVTVRDLIMAPTGKRLDQFMAQPAARLHPEDDQERAVEEMDRLDQVELPVVDEQDRLVGTVTADDAMDVMQAEATEDMERMAAMAPSERPYLRTRVWDLYRSRIFWLLLLMLSAAFTGAIITHFENALAAQVVLTAFIPMLMDTGGNCGSQSSVTVIRGLSLGEIKSGDWLRVMWKELQVGLLCGGTLAAVNMARLCLLGSTDFPVALAVSLTLIVTVTCAKLLGCCLPILASRMRLDPAVMASPLITTIADAVSLVVYFRIAVCLLKL</sequence>
<evidence type="ECO:0000256" key="5">
    <source>
        <dbReference type="ARBA" id="ARBA00022842"/>
    </source>
</evidence>
<dbReference type="RefSeq" id="WP_186877452.1">
    <property type="nucleotide sequence ID" value="NZ_JACOPN010000001.1"/>
</dbReference>
<keyword evidence="7 9" id="KW-0472">Membrane</keyword>
<name>A0A8J6J1L3_9FIRM</name>
<dbReference type="InterPro" id="IPR006669">
    <property type="entry name" value="MgtE_transporter"/>
</dbReference>